<sequence>MTPPSRLVLGVSLVALLLHIANGSGTVFDANLFQQTFDVLGARSCLPADFNNSTVSELASACKARATAPVQPPECAGATSLGRFYNCLTRERGILNADATVLDTARVVAGITRYSRDPAWIAKTTRIVHECLEYASDGLTTRQLTVYTYLCLKWSLFADCDIQQERRGALDEEGALRRARFLSGYCPLSPNTLRGVLEHITGRTLQECGKGLYAGYEPHQLYQAETARLVCLFQKFIGADGTIDLQAVKLAITYGEGAKFREAVEGCIRTQTKAGPGDYNRLTAEEFVRCWADRGVISCVHQEANQVGAQHSDNCDVTLSF</sequence>
<accession>A0A6A4UXX7</accession>
<evidence type="ECO:0000313" key="3">
    <source>
        <dbReference type="Proteomes" id="UP000440578"/>
    </source>
</evidence>
<dbReference type="Proteomes" id="UP000440578">
    <property type="component" value="Unassembled WGS sequence"/>
</dbReference>
<keyword evidence="3" id="KW-1185">Reference proteome</keyword>
<reference evidence="2 3" key="1">
    <citation type="submission" date="2019-07" db="EMBL/GenBank/DDBJ databases">
        <title>Draft genome assembly of a fouling barnacle, Amphibalanus amphitrite (Darwin, 1854): The first reference genome for Thecostraca.</title>
        <authorList>
            <person name="Kim W."/>
        </authorList>
    </citation>
    <scope>NUCLEOTIDE SEQUENCE [LARGE SCALE GENOMIC DNA]</scope>
    <source>
        <strain evidence="2">SNU_AA5</strain>
        <tissue evidence="2">Soma without cirri and trophi</tissue>
    </source>
</reference>
<keyword evidence="1" id="KW-0732">Signal</keyword>
<name>A0A6A4UXX7_AMPAM</name>
<evidence type="ECO:0000313" key="2">
    <source>
        <dbReference type="EMBL" id="KAF0288637.1"/>
    </source>
</evidence>
<evidence type="ECO:0000256" key="1">
    <source>
        <dbReference type="SAM" id="SignalP"/>
    </source>
</evidence>
<organism evidence="2 3">
    <name type="scientific">Amphibalanus amphitrite</name>
    <name type="common">Striped barnacle</name>
    <name type="synonym">Balanus amphitrite</name>
    <dbReference type="NCBI Taxonomy" id="1232801"/>
    <lineage>
        <taxon>Eukaryota</taxon>
        <taxon>Metazoa</taxon>
        <taxon>Ecdysozoa</taxon>
        <taxon>Arthropoda</taxon>
        <taxon>Crustacea</taxon>
        <taxon>Multicrustacea</taxon>
        <taxon>Cirripedia</taxon>
        <taxon>Thoracica</taxon>
        <taxon>Thoracicalcarea</taxon>
        <taxon>Balanomorpha</taxon>
        <taxon>Balanoidea</taxon>
        <taxon>Balanidae</taxon>
        <taxon>Amphibalaninae</taxon>
        <taxon>Amphibalanus</taxon>
    </lineage>
</organism>
<dbReference type="EMBL" id="VIIS01002087">
    <property type="protein sequence ID" value="KAF0288637.1"/>
    <property type="molecule type" value="Genomic_DNA"/>
</dbReference>
<proteinExistence type="predicted"/>
<comment type="caution">
    <text evidence="2">The sequence shown here is derived from an EMBL/GenBank/DDBJ whole genome shotgun (WGS) entry which is preliminary data.</text>
</comment>
<protein>
    <submittedName>
        <fullName evidence="2">Uncharacterized protein</fullName>
    </submittedName>
</protein>
<feature type="signal peptide" evidence="1">
    <location>
        <begin position="1"/>
        <end position="23"/>
    </location>
</feature>
<gene>
    <name evidence="2" type="ORF">FJT64_012937</name>
</gene>
<feature type="chain" id="PRO_5025526988" evidence="1">
    <location>
        <begin position="24"/>
        <end position="321"/>
    </location>
</feature>
<dbReference type="AlphaFoldDB" id="A0A6A4UXX7"/>